<dbReference type="EMBL" id="CP003350">
    <property type="protein sequence ID" value="AFC87148.1"/>
    <property type="molecule type" value="Genomic_DNA"/>
</dbReference>
<dbReference type="GO" id="GO:0016757">
    <property type="term" value="F:glycosyltransferase activity"/>
    <property type="evidence" value="ECO:0007669"/>
    <property type="project" value="UniProtKB-KW"/>
</dbReference>
<evidence type="ECO:0000256" key="2">
    <source>
        <dbReference type="ARBA" id="ARBA00022676"/>
    </source>
</evidence>
<reference evidence="5" key="1">
    <citation type="submission" date="2012-02" db="EMBL/GenBank/DDBJ databases">
        <title>The complete genome of Frateuria aurantia DSM 6220.</title>
        <authorList>
            <consortium name="US DOE Joint Genome Institute (JGI-PGF)"/>
            <person name="Lucas S."/>
            <person name="Copeland A."/>
            <person name="Lapidus A."/>
            <person name="Glavina del Rio T."/>
            <person name="Dalin E."/>
            <person name="Tice H."/>
            <person name="Bruce D."/>
            <person name="Goodwin L."/>
            <person name="Pitluck S."/>
            <person name="Peters L."/>
            <person name="Ovchinnikova G."/>
            <person name="Teshima H."/>
            <person name="Kyrpides N."/>
            <person name="Mavromatis K."/>
            <person name="Ivanova N."/>
            <person name="Brettin T."/>
            <person name="Detter J.C."/>
            <person name="Han C."/>
            <person name="Larimer F."/>
            <person name="Land M."/>
            <person name="Hauser L."/>
            <person name="Markowitz V."/>
            <person name="Cheng J.-F."/>
            <person name="Hugenholtz P."/>
            <person name="Woyke T."/>
            <person name="Wu D."/>
            <person name="Brambilla E."/>
            <person name="Klenk H.-P."/>
            <person name="Eisen J.A."/>
        </authorList>
    </citation>
    <scope>NUCLEOTIDE SEQUENCE</scope>
    <source>
        <strain evidence="5">DSM 6220</strain>
    </source>
</reference>
<dbReference type="Gene3D" id="3.90.550.10">
    <property type="entry name" value="Spore Coat Polysaccharide Biosynthesis Protein SpsA, Chain A"/>
    <property type="match status" value="1"/>
</dbReference>
<dbReference type="Proteomes" id="UP000005234">
    <property type="component" value="Chromosome"/>
</dbReference>
<dbReference type="PANTHER" id="PTHR43685:SF5">
    <property type="entry name" value="GLYCOSYLTRANSFERASE EPSE-RELATED"/>
    <property type="match status" value="1"/>
</dbReference>
<dbReference type="PANTHER" id="PTHR43685">
    <property type="entry name" value="GLYCOSYLTRANSFERASE"/>
    <property type="match status" value="1"/>
</dbReference>
<evidence type="ECO:0000313" key="6">
    <source>
        <dbReference type="Proteomes" id="UP000005234"/>
    </source>
</evidence>
<evidence type="ECO:0000313" key="5">
    <source>
        <dbReference type="EMBL" id="AFC87148.1"/>
    </source>
</evidence>
<organism evidence="5 6">
    <name type="scientific">Frateuria aurantia (strain ATCC 33424 / DSM 6220 / KCTC 2777 / LMG 1558 / NBRC 3245 / NCIMB 13370)</name>
    <name type="common">Acetobacter aurantius</name>
    <dbReference type="NCBI Taxonomy" id="767434"/>
    <lineage>
        <taxon>Bacteria</taxon>
        <taxon>Pseudomonadati</taxon>
        <taxon>Pseudomonadota</taxon>
        <taxon>Gammaproteobacteria</taxon>
        <taxon>Lysobacterales</taxon>
        <taxon>Rhodanobacteraceae</taxon>
        <taxon>Frateuria</taxon>
    </lineage>
</organism>
<accession>H8L0B0</accession>
<sequence length="311" mass="34537">MTETRASSVAILLCTWNGAAFLPAQLASIAAQTWGNWRLLASDDGSTDGTLAQLEAFRAEHGAEKVQLLRGPGKGYAANFMSVLRAAAGQAEYFAFCDQDDVWDADKLQRAIEVLQRWPEKKPALYCGRSRLIDMEGRACGLSMYFGRPPSFRNALVQSLAGANTMVVNAAAMRLLAATPDDQPVVSHDWWAYLLVTGAGGHVYYDQQPSISYRQHGSNVIGAALGWRQRWRRFGQMLGGSYRRWNDINLPALTAMESWLSAESAASLRAYRQLRESGLFGRLVGFYRMHLYRQTRAGDLGFWCAVLLGRL</sequence>
<dbReference type="KEGG" id="fau:Fraau_2813"/>
<feature type="domain" description="Glycosyltransferase 2-like" evidence="4">
    <location>
        <begin position="11"/>
        <end position="138"/>
    </location>
</feature>
<keyword evidence="2" id="KW-0328">Glycosyltransferase</keyword>
<keyword evidence="3 5" id="KW-0808">Transferase</keyword>
<dbReference type="STRING" id="767434.Fraau_2813"/>
<protein>
    <submittedName>
        <fullName evidence="5">Glycosyl transferase</fullName>
    </submittedName>
</protein>
<comment type="similarity">
    <text evidence="1">Belongs to the glycosyltransferase 2 family.</text>
</comment>
<evidence type="ECO:0000256" key="3">
    <source>
        <dbReference type="ARBA" id="ARBA00022679"/>
    </source>
</evidence>
<dbReference type="InterPro" id="IPR029044">
    <property type="entry name" value="Nucleotide-diphossugar_trans"/>
</dbReference>
<dbReference type="CDD" id="cd04196">
    <property type="entry name" value="GT_2_like_d"/>
    <property type="match status" value="1"/>
</dbReference>
<gene>
    <name evidence="5" type="ordered locus">Fraau_2813</name>
</gene>
<dbReference type="InterPro" id="IPR001173">
    <property type="entry name" value="Glyco_trans_2-like"/>
</dbReference>
<dbReference type="HOGENOM" id="CLU_025996_2_1_6"/>
<dbReference type="AlphaFoldDB" id="H8L0B0"/>
<evidence type="ECO:0000259" key="4">
    <source>
        <dbReference type="Pfam" id="PF00535"/>
    </source>
</evidence>
<proteinExistence type="inferred from homology"/>
<dbReference type="eggNOG" id="COG0463">
    <property type="taxonomic scope" value="Bacteria"/>
</dbReference>
<keyword evidence="6" id="KW-1185">Reference proteome</keyword>
<dbReference type="InterPro" id="IPR050834">
    <property type="entry name" value="Glycosyltransf_2"/>
</dbReference>
<dbReference type="Pfam" id="PF00535">
    <property type="entry name" value="Glycos_transf_2"/>
    <property type="match status" value="1"/>
</dbReference>
<dbReference type="SUPFAM" id="SSF53448">
    <property type="entry name" value="Nucleotide-diphospho-sugar transferases"/>
    <property type="match status" value="1"/>
</dbReference>
<name>H8L0B0_FRAAD</name>
<evidence type="ECO:0000256" key="1">
    <source>
        <dbReference type="ARBA" id="ARBA00006739"/>
    </source>
</evidence>